<dbReference type="Gene3D" id="1.20.1170.10">
    <property type="match status" value="1"/>
</dbReference>
<sequence length="109" mass="12181">MQSFLNKVGKTASEAASKAGSKAGELVEIGKLKSKISSQKQNIGIAKKEIGAYCYELYKDGKIKDEKIEELCRKIEECSAEIEELEKKIEKVKDDYKAKTGEDFAKIEE</sequence>
<feature type="compositionally biased region" description="Low complexity" evidence="2">
    <location>
        <begin position="9"/>
        <end position="22"/>
    </location>
</feature>
<evidence type="ECO:0000256" key="2">
    <source>
        <dbReference type="SAM" id="MobiDB-lite"/>
    </source>
</evidence>
<accession>A0A9D1KV17</accession>
<dbReference type="AlphaFoldDB" id="A0A9D1KV17"/>
<evidence type="ECO:0000313" key="3">
    <source>
        <dbReference type="EMBL" id="HIT99617.1"/>
    </source>
</evidence>
<feature type="region of interest" description="Disordered" evidence="2">
    <location>
        <begin position="1"/>
        <end position="22"/>
    </location>
</feature>
<dbReference type="SUPFAM" id="SSF58100">
    <property type="entry name" value="Bacterial hemolysins"/>
    <property type="match status" value="1"/>
</dbReference>
<reference evidence="3" key="2">
    <citation type="journal article" date="2021" name="PeerJ">
        <title>Extensive microbial diversity within the chicken gut microbiome revealed by metagenomics and culture.</title>
        <authorList>
            <person name="Gilroy R."/>
            <person name="Ravi A."/>
            <person name="Getino M."/>
            <person name="Pursley I."/>
            <person name="Horton D.L."/>
            <person name="Alikhan N.F."/>
            <person name="Baker D."/>
            <person name="Gharbi K."/>
            <person name="Hall N."/>
            <person name="Watson M."/>
            <person name="Adriaenssens E.M."/>
            <person name="Foster-Nyarko E."/>
            <person name="Jarju S."/>
            <person name="Secka A."/>
            <person name="Antonio M."/>
            <person name="Oren A."/>
            <person name="Chaudhuri R.R."/>
            <person name="La Ragione R."/>
            <person name="Hildebrand F."/>
            <person name="Pallen M.J."/>
        </authorList>
    </citation>
    <scope>NUCLEOTIDE SEQUENCE</scope>
    <source>
        <strain evidence="3">CHK176-22527</strain>
    </source>
</reference>
<name>A0A9D1KV17_9FIRM</name>
<dbReference type="EMBL" id="DVLX01000062">
    <property type="protein sequence ID" value="HIT99617.1"/>
    <property type="molecule type" value="Genomic_DNA"/>
</dbReference>
<reference evidence="3" key="1">
    <citation type="submission" date="2020-10" db="EMBL/GenBank/DDBJ databases">
        <authorList>
            <person name="Gilroy R."/>
        </authorList>
    </citation>
    <scope>NUCLEOTIDE SEQUENCE</scope>
    <source>
        <strain evidence="3">CHK176-22527</strain>
    </source>
</reference>
<evidence type="ECO:0000256" key="1">
    <source>
        <dbReference type="SAM" id="Coils"/>
    </source>
</evidence>
<evidence type="ECO:0000313" key="4">
    <source>
        <dbReference type="Proteomes" id="UP000824159"/>
    </source>
</evidence>
<proteinExistence type="predicted"/>
<comment type="caution">
    <text evidence="3">The sequence shown here is derived from an EMBL/GenBank/DDBJ whole genome shotgun (WGS) entry which is preliminary data.</text>
</comment>
<feature type="coiled-coil region" evidence="1">
    <location>
        <begin position="68"/>
        <end position="102"/>
    </location>
</feature>
<organism evidence="3 4">
    <name type="scientific">Candidatus Allocopromorpha excrementavium</name>
    <dbReference type="NCBI Taxonomy" id="2840741"/>
    <lineage>
        <taxon>Bacteria</taxon>
        <taxon>Bacillati</taxon>
        <taxon>Bacillota</taxon>
        <taxon>Clostridia</taxon>
        <taxon>Eubacteriales</taxon>
        <taxon>Eubacteriaceae</taxon>
        <taxon>Eubacteriaceae incertae sedis</taxon>
        <taxon>Candidatus Allocopromorpha</taxon>
    </lineage>
</organism>
<keyword evidence="1" id="KW-0175">Coiled coil</keyword>
<dbReference type="Proteomes" id="UP000824159">
    <property type="component" value="Unassembled WGS sequence"/>
</dbReference>
<gene>
    <name evidence="3" type="ORF">IAD12_05125</name>
</gene>
<protein>
    <submittedName>
        <fullName evidence="3">Uncharacterized protein</fullName>
    </submittedName>
</protein>